<dbReference type="InterPro" id="IPR050090">
    <property type="entry name" value="Tyrosine_recombinase_XerCD"/>
</dbReference>
<dbReference type="InterPro" id="IPR011010">
    <property type="entry name" value="DNA_brk_join_enz"/>
</dbReference>
<evidence type="ECO:0000313" key="4">
    <source>
        <dbReference type="Proteomes" id="UP000823486"/>
    </source>
</evidence>
<dbReference type="SUPFAM" id="SSF56349">
    <property type="entry name" value="DNA breaking-rejoining enzymes"/>
    <property type="match status" value="1"/>
</dbReference>
<name>A0ABS2QF29_9BACI</name>
<organism evidence="3 4">
    <name type="scientific">Peribacillus deserti</name>
    <dbReference type="NCBI Taxonomy" id="673318"/>
    <lineage>
        <taxon>Bacteria</taxon>
        <taxon>Bacillati</taxon>
        <taxon>Bacillota</taxon>
        <taxon>Bacilli</taxon>
        <taxon>Bacillales</taxon>
        <taxon>Bacillaceae</taxon>
        <taxon>Peribacillus</taxon>
    </lineage>
</organism>
<proteinExistence type="predicted"/>
<dbReference type="CDD" id="cd00397">
    <property type="entry name" value="DNA_BRE_C"/>
    <property type="match status" value="1"/>
</dbReference>
<evidence type="ECO:0000313" key="3">
    <source>
        <dbReference type="EMBL" id="MBM7691133.1"/>
    </source>
</evidence>
<dbReference type="PANTHER" id="PTHR30349:SF64">
    <property type="entry name" value="PROPHAGE INTEGRASE INTD-RELATED"/>
    <property type="match status" value="1"/>
</dbReference>
<dbReference type="InterPro" id="IPR013762">
    <property type="entry name" value="Integrase-like_cat_sf"/>
</dbReference>
<dbReference type="Proteomes" id="UP000823486">
    <property type="component" value="Unassembled WGS sequence"/>
</dbReference>
<reference evidence="3 4" key="1">
    <citation type="submission" date="2021-01" db="EMBL/GenBank/DDBJ databases">
        <title>Genomic Encyclopedia of Type Strains, Phase IV (KMG-IV): sequencing the most valuable type-strain genomes for metagenomic binning, comparative biology and taxonomic classification.</title>
        <authorList>
            <person name="Goeker M."/>
        </authorList>
    </citation>
    <scope>NUCLEOTIDE SEQUENCE [LARGE SCALE GENOMIC DNA]</scope>
    <source>
        <strain evidence="3 4">DSM 105482</strain>
    </source>
</reference>
<dbReference type="PANTHER" id="PTHR30349">
    <property type="entry name" value="PHAGE INTEGRASE-RELATED"/>
    <property type="match status" value="1"/>
</dbReference>
<dbReference type="RefSeq" id="WP_204538146.1">
    <property type="nucleotide sequence ID" value="NZ_JAFBFI010000002.1"/>
</dbReference>
<dbReference type="Pfam" id="PF00589">
    <property type="entry name" value="Phage_integrase"/>
    <property type="match status" value="1"/>
</dbReference>
<dbReference type="EMBL" id="JAFBFI010000002">
    <property type="protein sequence ID" value="MBM7691133.1"/>
    <property type="molecule type" value="Genomic_DNA"/>
</dbReference>
<sequence length="339" mass="38511">MTKKNSIFEVKADISLFKQGSAKVGIQEKLLDTSSSTTASANEKDGRDLDSIMEIIIQQMKVSGYRERTITDYLTYMAHFRKATHVEYLEDITTDTIYLWLGSMNVSNQTKLTRLKCLKAILGRCFNNGWFSSKFWHGINIKVDKQVKKGAKKDDIMVLLSLLDLNTFIGLRDAVAVFTLYKTGVRINTLGQLQERHIDFENKLLCMDGTILKNHKILKLPLDDELLHLLRVLINQNNKIRSYYGEQNSYLFIGYKGTSLNTKSTNNAISKQLNKYAKKYGLNNINPHALRRGYAKSLLDKGANLALISKALGHSNLAVTTQYLDLDVEEVADNLRDFL</sequence>
<accession>A0ABS2QF29</accession>
<dbReference type="InterPro" id="IPR002104">
    <property type="entry name" value="Integrase_catalytic"/>
</dbReference>
<keyword evidence="4" id="KW-1185">Reference proteome</keyword>
<protein>
    <submittedName>
        <fullName evidence="3">Integrase</fullName>
    </submittedName>
</protein>
<gene>
    <name evidence="3" type="ORF">JOC77_000538</name>
</gene>
<dbReference type="Gene3D" id="1.10.443.10">
    <property type="entry name" value="Intergrase catalytic core"/>
    <property type="match status" value="1"/>
</dbReference>
<feature type="domain" description="Tyr recombinase" evidence="2">
    <location>
        <begin position="146"/>
        <end position="336"/>
    </location>
</feature>
<dbReference type="PROSITE" id="PS51898">
    <property type="entry name" value="TYR_RECOMBINASE"/>
    <property type="match status" value="1"/>
</dbReference>
<keyword evidence="1" id="KW-0233">DNA recombination</keyword>
<comment type="caution">
    <text evidence="3">The sequence shown here is derived from an EMBL/GenBank/DDBJ whole genome shotgun (WGS) entry which is preliminary data.</text>
</comment>
<evidence type="ECO:0000259" key="2">
    <source>
        <dbReference type="PROSITE" id="PS51898"/>
    </source>
</evidence>
<evidence type="ECO:0000256" key="1">
    <source>
        <dbReference type="ARBA" id="ARBA00023172"/>
    </source>
</evidence>